<feature type="compositionally biased region" description="Basic and acidic residues" evidence="7">
    <location>
        <begin position="356"/>
        <end position="368"/>
    </location>
</feature>
<dbReference type="GO" id="GO:0005634">
    <property type="term" value="C:nucleus"/>
    <property type="evidence" value="ECO:0007669"/>
    <property type="project" value="UniProtKB-SubCell"/>
</dbReference>
<keyword evidence="4" id="KW-0378">Hydrolase</keyword>
<feature type="region of interest" description="Disordered" evidence="7">
    <location>
        <begin position="198"/>
        <end position="220"/>
    </location>
</feature>
<feature type="compositionally biased region" description="Basic and acidic residues" evidence="7">
    <location>
        <begin position="749"/>
        <end position="771"/>
    </location>
</feature>
<comment type="caution">
    <text evidence="9">The sequence shown here is derived from an EMBL/GenBank/DDBJ whole genome shotgun (WGS) entry which is preliminary data.</text>
</comment>
<evidence type="ECO:0000256" key="2">
    <source>
        <dbReference type="ARBA" id="ARBA00006357"/>
    </source>
</evidence>
<dbReference type="OrthoDB" id="206335at2759"/>
<feature type="compositionally biased region" description="Basic and acidic residues" evidence="7">
    <location>
        <begin position="682"/>
        <end position="701"/>
    </location>
</feature>
<evidence type="ECO:0000256" key="5">
    <source>
        <dbReference type="ARBA" id="ARBA00022839"/>
    </source>
</evidence>
<accession>A0A482WUW9</accession>
<dbReference type="InParanoid" id="A0A482WUW9"/>
<comment type="subcellular location">
    <subcellularLocation>
        <location evidence="1">Nucleus</location>
    </subcellularLocation>
</comment>
<dbReference type="EMBL" id="QKKF02024710">
    <property type="protein sequence ID" value="RZF37304.1"/>
    <property type="molecule type" value="Genomic_DNA"/>
</dbReference>
<keyword evidence="3" id="KW-0540">Nuclease</keyword>
<keyword evidence="6" id="KW-0539">Nucleus</keyword>
<organism evidence="9 10">
    <name type="scientific">Laodelphax striatellus</name>
    <name type="common">Small brown planthopper</name>
    <name type="synonym">Delphax striatella</name>
    <dbReference type="NCBI Taxonomy" id="195883"/>
    <lineage>
        <taxon>Eukaryota</taxon>
        <taxon>Metazoa</taxon>
        <taxon>Ecdysozoa</taxon>
        <taxon>Arthropoda</taxon>
        <taxon>Hexapoda</taxon>
        <taxon>Insecta</taxon>
        <taxon>Pterygota</taxon>
        <taxon>Neoptera</taxon>
        <taxon>Paraneoptera</taxon>
        <taxon>Hemiptera</taxon>
        <taxon>Auchenorrhyncha</taxon>
        <taxon>Fulgoroidea</taxon>
        <taxon>Delphacidae</taxon>
        <taxon>Criomorphinae</taxon>
        <taxon>Laodelphax</taxon>
    </lineage>
</organism>
<gene>
    <name evidence="9" type="ORF">LSTR_LSTR005636</name>
</gene>
<sequence>MLPSKGYFKALSCPFHHEGLCKRSYCHFRHSRKDGQSLTELPIFTNGTSKQSLSADSNTGTHFEKSAMGRDNEEQPCSENVLPSRSGELVIETPSTTAPSYKPTPISELQKRHIPVTFNPDSERIRSKTHVRKKAKIEYVPKSIGGKVPVADYKPTPSNSSIESKFLNAVKSTPSSPSSQDFTPSSVKKMDLIIKNPNLMPSEIPSSSSSLNSSFDSSDELTSSQELNMDLIVKNPHMTPMALGITSKDDVLDDYIAKEIDLLGEILAADGVGSVFESLEADYNAKYEQSDNSSEVSRVDDYGADDNMTDDDYEILPADVRNSDFDNDRDQEERIPGPIKTDSLESYRNFTETLQESEKSRTKSDGKSDNSSNSTSTTTNEDNKHSKSSKHSNSSKHRSDKHSDSQKRGLTNSDQKKQNGSEMKVEKVGDKQTGSSHYSKHKNSSSKSSDKSHSSSSKHGSSRSSKTSDRSHKFHGSSNKHGSSTSKSSDRSHNTSNKHAHALSSHKDEKSHKHSRKDEGIKDDKISKKDESSKDDKSVEHSKKDGSSKDDRSVKHPKKDEPSKHEKSNKLSKKDESSKDYRPEKCSKKDGSSKENKSDKHSKKDDSSKNENSDKDSKKYKSSRDDKTDRHSHDRKDESKTSRKSSHSSKDKNSEKSSHSDSKKDESHKKDSRDGKSRKHSHSDTVSDSNSKDCKKSRTDKYSSNNNENVTENREKDSLRKRKHSPEKNHHSSSRNSKKSKRDKKYHYHDKSLPKSHTQSDDLYHSDHSSDVEEIVQPVITISIDSSSDESADDSPQSSVKSSPAREMEYSDNDSEPPQLQPEPTIEPHLEIPTVKTKVRTAHNVYIRTMYIRPSSSPSMRNARKSLTPSEILLKRYSGTAATAASTSAPASSPASSADILAHPAGQRVRIAHVPNVNSLLDSRKQLLKGAPAQNSNKPPRPSGVPREAIACSGPPTKFQKEPLPIVANIPNCAIPLVKRQNFLSSIYDSYCQIYDFKTAKEKALRAEEEIAKNSTKTTYRDKVANLCIGLKRDAALLSGNVSYIENSPTIEEDPLIPAYTYGKPLYECFLKYVVTNPYEEGIPVEHETEPGCARMKLLYNENKCSYNKPHNICINCGKTFTVDNNNFSIERNCQYHRDRKQQSIAMGSRYHERYWACCGQNKPCVVSEYHIRDNINYDMMPGFVKTPPCPADLKFPGIYALDCEMCYTTHDHELTRVTVVNHEREVVYESYCKPLFPIIDYCTRFSGVEEKHLVNVTTTLNEIQEDLLKMFNEKTILIGHSIGSDLKALKILHKNVVDTSCVFLRPNGFRQKLRDIAQEFLKRPIQEGVNGHCSEEDAMASLDLMIYKIKEDCKACKPRTIISLA</sequence>
<feature type="compositionally biased region" description="Low complexity" evidence="7">
    <location>
        <begin position="454"/>
        <end position="465"/>
    </location>
</feature>
<dbReference type="GO" id="GO:0010629">
    <property type="term" value="P:negative regulation of gene expression"/>
    <property type="evidence" value="ECO:0007669"/>
    <property type="project" value="UniProtKB-ARBA"/>
</dbReference>
<dbReference type="InterPro" id="IPR034922">
    <property type="entry name" value="REX1-like_exo"/>
</dbReference>
<dbReference type="Gene3D" id="3.30.420.10">
    <property type="entry name" value="Ribonuclease H-like superfamily/Ribonuclease H"/>
    <property type="match status" value="1"/>
</dbReference>
<dbReference type="InterPro" id="IPR012337">
    <property type="entry name" value="RNaseH-like_sf"/>
</dbReference>
<dbReference type="SMART" id="SM00479">
    <property type="entry name" value="EXOIII"/>
    <property type="match status" value="1"/>
</dbReference>
<feature type="compositionally biased region" description="Low complexity" evidence="7">
    <location>
        <begin position="476"/>
        <end position="487"/>
    </location>
</feature>
<reference evidence="9 10" key="1">
    <citation type="journal article" date="2017" name="Gigascience">
        <title>Genome sequence of the small brown planthopper, Laodelphax striatellus.</title>
        <authorList>
            <person name="Zhu J."/>
            <person name="Jiang F."/>
            <person name="Wang X."/>
            <person name="Yang P."/>
            <person name="Bao Y."/>
            <person name="Zhao W."/>
            <person name="Wang W."/>
            <person name="Lu H."/>
            <person name="Wang Q."/>
            <person name="Cui N."/>
            <person name="Li J."/>
            <person name="Chen X."/>
            <person name="Luo L."/>
            <person name="Yu J."/>
            <person name="Kang L."/>
            <person name="Cui F."/>
        </authorList>
    </citation>
    <scope>NUCLEOTIDE SEQUENCE [LARGE SCALE GENOMIC DNA]</scope>
    <source>
        <strain evidence="9">Lst14</strain>
    </source>
</reference>
<dbReference type="InterPro" id="IPR036397">
    <property type="entry name" value="RNaseH_sf"/>
</dbReference>
<comment type="similarity">
    <text evidence="2">Belongs to the REXO1/REXO3 family.</text>
</comment>
<dbReference type="SUPFAM" id="SSF53098">
    <property type="entry name" value="Ribonuclease H-like"/>
    <property type="match status" value="1"/>
</dbReference>
<evidence type="ECO:0000259" key="8">
    <source>
        <dbReference type="SMART" id="SM00479"/>
    </source>
</evidence>
<dbReference type="STRING" id="195883.A0A482WUW9"/>
<feature type="compositionally biased region" description="Basic residues" evidence="7">
    <location>
        <begin position="719"/>
        <end position="748"/>
    </location>
</feature>
<dbReference type="FunCoup" id="A0A482WUW9">
    <property type="interactions" value="1185"/>
</dbReference>
<feature type="region of interest" description="Disordered" evidence="7">
    <location>
        <begin position="930"/>
        <end position="952"/>
    </location>
</feature>
<feature type="compositionally biased region" description="Polar residues" evidence="7">
    <location>
        <begin position="344"/>
        <end position="354"/>
    </location>
</feature>
<proteinExistence type="inferred from homology"/>
<dbReference type="PANTHER" id="PTHR12801">
    <property type="entry name" value="RNA EXONUCLEASE REXO1 / RECO3 FAMILY MEMBER-RELATED"/>
    <property type="match status" value="1"/>
</dbReference>
<name>A0A482WUW9_LAOST</name>
<feature type="compositionally biased region" description="Low complexity" evidence="7">
    <location>
        <begin position="202"/>
        <end position="220"/>
    </location>
</feature>
<dbReference type="InterPro" id="IPR047021">
    <property type="entry name" value="REXO1/3/4-like"/>
</dbReference>
<evidence type="ECO:0000256" key="6">
    <source>
        <dbReference type="ARBA" id="ARBA00023242"/>
    </source>
</evidence>
<dbReference type="GO" id="GO:0003676">
    <property type="term" value="F:nucleic acid binding"/>
    <property type="evidence" value="ECO:0007669"/>
    <property type="project" value="InterPro"/>
</dbReference>
<feature type="compositionally biased region" description="Acidic residues" evidence="7">
    <location>
        <begin position="302"/>
        <end position="314"/>
    </location>
</feature>
<evidence type="ECO:0000256" key="4">
    <source>
        <dbReference type="ARBA" id="ARBA00022801"/>
    </source>
</evidence>
<evidence type="ECO:0000313" key="9">
    <source>
        <dbReference type="EMBL" id="RZF37304.1"/>
    </source>
</evidence>
<feature type="compositionally biased region" description="Low complexity" evidence="7">
    <location>
        <begin position="369"/>
        <end position="380"/>
    </location>
</feature>
<keyword evidence="5" id="KW-0269">Exonuclease</keyword>
<feature type="compositionally biased region" description="Basic residues" evidence="7">
    <location>
        <begin position="386"/>
        <end position="400"/>
    </location>
</feature>
<dbReference type="SMR" id="A0A482WUW9"/>
<dbReference type="GO" id="GO:0004527">
    <property type="term" value="F:exonuclease activity"/>
    <property type="evidence" value="ECO:0007669"/>
    <property type="project" value="UniProtKB-KW"/>
</dbReference>
<feature type="compositionally biased region" description="Basic and acidic residues" evidence="7">
    <location>
        <begin position="414"/>
        <end position="430"/>
    </location>
</feature>
<evidence type="ECO:0000256" key="3">
    <source>
        <dbReference type="ARBA" id="ARBA00022722"/>
    </source>
</evidence>
<dbReference type="Proteomes" id="UP000291343">
    <property type="component" value="Unassembled WGS sequence"/>
</dbReference>
<dbReference type="FunFam" id="3.30.420.10:FF:000031">
    <property type="entry name" value="RNA exonuclease 1"/>
    <property type="match status" value="1"/>
</dbReference>
<feature type="compositionally biased region" description="Basic and acidic residues" evidence="7">
    <location>
        <begin position="648"/>
        <end position="675"/>
    </location>
</feature>
<evidence type="ECO:0000256" key="7">
    <source>
        <dbReference type="SAM" id="MobiDB-lite"/>
    </source>
</evidence>
<dbReference type="PANTHER" id="PTHR12801:SF115">
    <property type="entry name" value="FI18136P1-RELATED"/>
    <property type="match status" value="1"/>
</dbReference>
<feature type="region of interest" description="Disordered" evidence="7">
    <location>
        <begin position="286"/>
        <end position="831"/>
    </location>
</feature>
<protein>
    <recommendedName>
        <fullName evidence="8">Exonuclease domain-containing protein</fullName>
    </recommendedName>
</protein>
<dbReference type="CDD" id="cd06145">
    <property type="entry name" value="REX1_like"/>
    <property type="match status" value="1"/>
</dbReference>
<feature type="compositionally biased region" description="Basic and acidic residues" evidence="7">
    <location>
        <begin position="505"/>
        <end position="641"/>
    </location>
</feature>
<dbReference type="InterPro" id="IPR013520">
    <property type="entry name" value="Ribonucl_H"/>
</dbReference>
<feature type="domain" description="Exonuclease" evidence="8">
    <location>
        <begin position="1198"/>
        <end position="1355"/>
    </location>
</feature>
<keyword evidence="10" id="KW-1185">Reference proteome</keyword>
<feature type="compositionally biased region" description="Basic and acidic residues" evidence="7">
    <location>
        <begin position="321"/>
        <end position="335"/>
    </location>
</feature>
<evidence type="ECO:0000313" key="10">
    <source>
        <dbReference type="Proteomes" id="UP000291343"/>
    </source>
</evidence>
<evidence type="ECO:0000256" key="1">
    <source>
        <dbReference type="ARBA" id="ARBA00004123"/>
    </source>
</evidence>